<dbReference type="AlphaFoldDB" id="A0A2Z5FV01"/>
<accession>A0A2Z5FV01</accession>
<keyword evidence="2" id="KW-1185">Reference proteome</keyword>
<dbReference type="EMBL" id="CP030840">
    <property type="protein sequence ID" value="AXC10698.1"/>
    <property type="molecule type" value="Genomic_DNA"/>
</dbReference>
<sequence length="49" mass="5468">MLSTIVWMGGGWGLLLKPNLSSVHQLRAFPSFASASQKFQRMTLSIFLL</sequence>
<dbReference type="Proteomes" id="UP000253606">
    <property type="component" value="Chromosome"/>
</dbReference>
<evidence type="ECO:0000313" key="2">
    <source>
        <dbReference type="Proteomes" id="UP000253606"/>
    </source>
</evidence>
<name>A0A2Z5FV01_9BACT</name>
<organism evidence="1 2">
    <name type="scientific">Acidisarcina polymorpha</name>
    <dbReference type="NCBI Taxonomy" id="2211140"/>
    <lineage>
        <taxon>Bacteria</taxon>
        <taxon>Pseudomonadati</taxon>
        <taxon>Acidobacteriota</taxon>
        <taxon>Terriglobia</taxon>
        <taxon>Terriglobales</taxon>
        <taxon>Acidobacteriaceae</taxon>
        <taxon>Acidisarcina</taxon>
    </lineage>
</organism>
<evidence type="ECO:0000313" key="1">
    <source>
        <dbReference type="EMBL" id="AXC10698.1"/>
    </source>
</evidence>
<gene>
    <name evidence="1" type="ORF">ACPOL_1350</name>
</gene>
<proteinExistence type="predicted"/>
<reference evidence="1 2" key="1">
    <citation type="journal article" date="2018" name="Front. Microbiol.">
        <title>Hydrolytic Capabilities as a Key to Environmental Success: Chitinolytic and Cellulolytic Acidobacteria From Acidic Sub-arctic Soils and Boreal Peatlands.</title>
        <authorList>
            <person name="Belova S.E."/>
            <person name="Ravin N.V."/>
            <person name="Pankratov T.A."/>
            <person name="Rakitin A.L."/>
            <person name="Ivanova A.A."/>
            <person name="Beletsky A.V."/>
            <person name="Mardanov A.V."/>
            <person name="Sinninghe Damste J.S."/>
            <person name="Dedysh S.N."/>
        </authorList>
    </citation>
    <scope>NUCLEOTIDE SEQUENCE [LARGE SCALE GENOMIC DNA]</scope>
    <source>
        <strain evidence="1 2">SBC82</strain>
    </source>
</reference>
<dbReference type="KEGG" id="abas:ACPOL_1350"/>
<protein>
    <submittedName>
        <fullName evidence="1">Uncharacterized protein</fullName>
    </submittedName>
</protein>